<reference evidence="8" key="1">
    <citation type="submission" date="2016-12" db="EMBL/GenBank/DDBJ databases">
        <authorList>
            <person name="Varghese N."/>
            <person name="Submissions S."/>
        </authorList>
    </citation>
    <scope>NUCLEOTIDE SEQUENCE [LARGE SCALE GENOMIC DNA]</scope>
    <source>
        <strain evidence="8">DSM 45599</strain>
    </source>
</reference>
<dbReference type="AlphaFoldDB" id="A0A1N5U2R3"/>
<dbReference type="PRINTS" id="PR00455">
    <property type="entry name" value="HTHTETR"/>
</dbReference>
<evidence type="ECO:0000259" key="6">
    <source>
        <dbReference type="PROSITE" id="PS50977"/>
    </source>
</evidence>
<organism evidence="7 8">
    <name type="scientific">Micromonospora cremea</name>
    <dbReference type="NCBI Taxonomy" id="709881"/>
    <lineage>
        <taxon>Bacteria</taxon>
        <taxon>Bacillati</taxon>
        <taxon>Actinomycetota</taxon>
        <taxon>Actinomycetes</taxon>
        <taxon>Micromonosporales</taxon>
        <taxon>Micromonosporaceae</taxon>
        <taxon>Micromonospora</taxon>
    </lineage>
</organism>
<dbReference type="InterPro" id="IPR050109">
    <property type="entry name" value="HTH-type_TetR-like_transc_reg"/>
</dbReference>
<feature type="DNA-binding region" description="H-T-H motif" evidence="4">
    <location>
        <begin position="38"/>
        <end position="57"/>
    </location>
</feature>
<evidence type="ECO:0000313" key="7">
    <source>
        <dbReference type="EMBL" id="SIM54575.1"/>
    </source>
</evidence>
<dbReference type="GO" id="GO:0003700">
    <property type="term" value="F:DNA-binding transcription factor activity"/>
    <property type="evidence" value="ECO:0007669"/>
    <property type="project" value="TreeGrafter"/>
</dbReference>
<dbReference type="Pfam" id="PF00440">
    <property type="entry name" value="TetR_N"/>
    <property type="match status" value="1"/>
</dbReference>
<dbReference type="PROSITE" id="PS50977">
    <property type="entry name" value="HTH_TETR_2"/>
    <property type="match status" value="1"/>
</dbReference>
<evidence type="ECO:0000256" key="1">
    <source>
        <dbReference type="ARBA" id="ARBA00023015"/>
    </source>
</evidence>
<dbReference type="SUPFAM" id="SSF48498">
    <property type="entry name" value="Tetracyclin repressor-like, C-terminal domain"/>
    <property type="match status" value="1"/>
</dbReference>
<evidence type="ECO:0000313" key="8">
    <source>
        <dbReference type="Proteomes" id="UP000185124"/>
    </source>
</evidence>
<dbReference type="RefSeq" id="WP_074308439.1">
    <property type="nucleotide sequence ID" value="NZ_FSQT01000001.1"/>
</dbReference>
<feature type="region of interest" description="Disordered" evidence="5">
    <location>
        <begin position="169"/>
        <end position="192"/>
    </location>
</feature>
<dbReference type="PANTHER" id="PTHR30055">
    <property type="entry name" value="HTH-TYPE TRANSCRIPTIONAL REGULATOR RUTR"/>
    <property type="match status" value="1"/>
</dbReference>
<keyword evidence="1" id="KW-0805">Transcription regulation</keyword>
<dbReference type="SUPFAM" id="SSF46689">
    <property type="entry name" value="Homeodomain-like"/>
    <property type="match status" value="1"/>
</dbReference>
<evidence type="ECO:0000256" key="3">
    <source>
        <dbReference type="ARBA" id="ARBA00023163"/>
    </source>
</evidence>
<gene>
    <name evidence="7" type="ORF">SAMN04489832_0536</name>
</gene>
<feature type="compositionally biased region" description="Polar residues" evidence="5">
    <location>
        <begin position="233"/>
        <end position="245"/>
    </location>
</feature>
<keyword evidence="2 4" id="KW-0238">DNA-binding</keyword>
<dbReference type="GO" id="GO:0045892">
    <property type="term" value="P:negative regulation of DNA-templated transcription"/>
    <property type="evidence" value="ECO:0007669"/>
    <property type="project" value="InterPro"/>
</dbReference>
<dbReference type="OrthoDB" id="5242390at2"/>
<sequence>MEASVKRRPRGPRRAFTEDEILDAALTLLDEGGPNAATLRGIAAKVDVSPNAVYTYFPDKAAVFKALVERLLGQVDHGVFADRGEPWRQRVESLALELRARLTAHPGAVGLVIGGPMDGPQARALNERLLELLADAGLTTFDAARAAHLLLVYVFGSIALEVADHGQAGPLPPEAERTDSRHRASAAAEPDRFPRSAAAADVMAGYVSTQQYIWGLHRMLDGITASAVGNPERSPSSTAEDTTGH</sequence>
<protein>
    <submittedName>
        <fullName evidence="7">DNA-binding transcriptional regulator, AcrR family</fullName>
    </submittedName>
</protein>
<dbReference type="InterPro" id="IPR036271">
    <property type="entry name" value="Tet_transcr_reg_TetR-rel_C_sf"/>
</dbReference>
<feature type="region of interest" description="Disordered" evidence="5">
    <location>
        <begin position="226"/>
        <end position="245"/>
    </location>
</feature>
<keyword evidence="8" id="KW-1185">Reference proteome</keyword>
<accession>A0A1N5U2R3</accession>
<keyword evidence="3" id="KW-0804">Transcription</keyword>
<dbReference type="STRING" id="709881.SAMN04489832_0536"/>
<evidence type="ECO:0000256" key="2">
    <source>
        <dbReference type="ARBA" id="ARBA00023125"/>
    </source>
</evidence>
<evidence type="ECO:0000256" key="4">
    <source>
        <dbReference type="PROSITE-ProRule" id="PRU00335"/>
    </source>
</evidence>
<dbReference type="EMBL" id="FSQT01000001">
    <property type="protein sequence ID" value="SIM54575.1"/>
    <property type="molecule type" value="Genomic_DNA"/>
</dbReference>
<dbReference type="InterPro" id="IPR001647">
    <property type="entry name" value="HTH_TetR"/>
</dbReference>
<dbReference type="Pfam" id="PF02909">
    <property type="entry name" value="TetR_C_1"/>
    <property type="match status" value="1"/>
</dbReference>
<dbReference type="PANTHER" id="PTHR30055:SF151">
    <property type="entry name" value="TRANSCRIPTIONAL REGULATORY PROTEIN"/>
    <property type="match status" value="1"/>
</dbReference>
<dbReference type="InterPro" id="IPR004111">
    <property type="entry name" value="Repressor_TetR_C"/>
</dbReference>
<name>A0A1N5U2R3_9ACTN</name>
<dbReference type="Proteomes" id="UP000185124">
    <property type="component" value="Unassembled WGS sequence"/>
</dbReference>
<dbReference type="Gene3D" id="1.10.357.10">
    <property type="entry name" value="Tetracycline Repressor, domain 2"/>
    <property type="match status" value="1"/>
</dbReference>
<dbReference type="GO" id="GO:0000976">
    <property type="term" value="F:transcription cis-regulatory region binding"/>
    <property type="evidence" value="ECO:0007669"/>
    <property type="project" value="TreeGrafter"/>
</dbReference>
<evidence type="ECO:0000256" key="5">
    <source>
        <dbReference type="SAM" id="MobiDB-lite"/>
    </source>
</evidence>
<dbReference type="InterPro" id="IPR009057">
    <property type="entry name" value="Homeodomain-like_sf"/>
</dbReference>
<feature type="domain" description="HTH tetR-type" evidence="6">
    <location>
        <begin position="15"/>
        <end position="75"/>
    </location>
</feature>
<proteinExistence type="predicted"/>